<dbReference type="Pfam" id="PF02826">
    <property type="entry name" value="2-Hacid_dh_C"/>
    <property type="match status" value="1"/>
</dbReference>
<dbReference type="VEuPathDB" id="FungiDB:PV10_08561"/>
<evidence type="ECO:0000259" key="5">
    <source>
        <dbReference type="Pfam" id="PF00389"/>
    </source>
</evidence>
<organism evidence="7 8">
    <name type="scientific">Exophiala mesophila</name>
    <name type="common">Black yeast-like fungus</name>
    <dbReference type="NCBI Taxonomy" id="212818"/>
    <lineage>
        <taxon>Eukaryota</taxon>
        <taxon>Fungi</taxon>
        <taxon>Dikarya</taxon>
        <taxon>Ascomycota</taxon>
        <taxon>Pezizomycotina</taxon>
        <taxon>Eurotiomycetes</taxon>
        <taxon>Chaetothyriomycetidae</taxon>
        <taxon>Chaetothyriales</taxon>
        <taxon>Herpotrichiellaceae</taxon>
        <taxon>Exophiala</taxon>
    </lineage>
</organism>
<dbReference type="Gene3D" id="3.40.50.720">
    <property type="entry name" value="NAD(P)-binding Rossmann-like Domain"/>
    <property type="match status" value="2"/>
</dbReference>
<dbReference type="Pfam" id="PF00389">
    <property type="entry name" value="2-Hacid_dh"/>
    <property type="match status" value="1"/>
</dbReference>
<dbReference type="InterPro" id="IPR006140">
    <property type="entry name" value="D-isomer_DH_NAD-bd"/>
</dbReference>
<evidence type="ECO:0000256" key="3">
    <source>
        <dbReference type="ARBA" id="ARBA00023027"/>
    </source>
</evidence>
<evidence type="ECO:0000313" key="8">
    <source>
        <dbReference type="Proteomes" id="UP000288859"/>
    </source>
</evidence>
<comment type="caution">
    <text evidence="7">The sequence shown here is derived from an EMBL/GenBank/DDBJ whole genome shotgun (WGS) entry which is preliminary data.</text>
</comment>
<dbReference type="InterPro" id="IPR036291">
    <property type="entry name" value="NAD(P)-bd_dom_sf"/>
</dbReference>
<proteinExistence type="inferred from homology"/>
<dbReference type="OrthoDB" id="9991913at2759"/>
<dbReference type="GO" id="GO:0005829">
    <property type="term" value="C:cytosol"/>
    <property type="evidence" value="ECO:0007669"/>
    <property type="project" value="TreeGrafter"/>
</dbReference>
<dbReference type="InterPro" id="IPR050223">
    <property type="entry name" value="D-isomer_2-hydroxyacid_DH"/>
</dbReference>
<dbReference type="GO" id="GO:0030267">
    <property type="term" value="F:glyoxylate reductase (NADPH) activity"/>
    <property type="evidence" value="ECO:0007669"/>
    <property type="project" value="TreeGrafter"/>
</dbReference>
<dbReference type="GO" id="GO:0051287">
    <property type="term" value="F:NAD binding"/>
    <property type="evidence" value="ECO:0007669"/>
    <property type="project" value="InterPro"/>
</dbReference>
<dbReference type="PROSITE" id="PS00671">
    <property type="entry name" value="D_2_HYDROXYACID_DH_3"/>
    <property type="match status" value="1"/>
</dbReference>
<sequence>MNDKWSILMCKTSGDNYTSEANSKMGSVKPKVVVISDPSPAGEDYIRNFKTKFDLHVRISLAGRVVTPIDRTRTIEALATAVKEHGPFEGIIILFGLLQYEPLDADLLQPLVPHCKIMGSASAGYNEFDVDWMSRNGIIFCNSRNAVNEPTADLTIFYILAITRDVQTLQTSIDKGTWRGTYSPTRDPNGMTLGIIGMGSIGKLVARKARVFNMRIIYYQRTRMSNEDEASFGATYCSTLDELLSASDVVSVHCPLNEKTKGLISHKEFAKMKDGVFLVNTSRGPVVDEDALISAMESGKVLRAGLDVFKDEPKINPYFVRNDRVFIQPHMGGLSEVGKSRGYREAMENVRSYLEIGKAISPVNMKELQR</sequence>
<reference evidence="7 8" key="1">
    <citation type="submission" date="2017-03" db="EMBL/GenBank/DDBJ databases">
        <title>Genomes of endolithic fungi from Antarctica.</title>
        <authorList>
            <person name="Coleine C."/>
            <person name="Masonjones S."/>
            <person name="Stajich J.E."/>
        </authorList>
    </citation>
    <scope>NUCLEOTIDE SEQUENCE [LARGE SCALE GENOMIC DNA]</scope>
    <source>
        <strain evidence="7 8">CCFEE 6314</strain>
    </source>
</reference>
<dbReference type="PROSITE" id="PS00670">
    <property type="entry name" value="D_2_HYDROXYACID_DH_2"/>
    <property type="match status" value="1"/>
</dbReference>
<dbReference type="EMBL" id="NAJM01000027">
    <property type="protein sequence ID" value="RVX69757.1"/>
    <property type="molecule type" value="Genomic_DNA"/>
</dbReference>
<dbReference type="Proteomes" id="UP000288859">
    <property type="component" value="Unassembled WGS sequence"/>
</dbReference>
<keyword evidence="3" id="KW-0520">NAD</keyword>
<dbReference type="InterPro" id="IPR029753">
    <property type="entry name" value="D-isomer_DH_CS"/>
</dbReference>
<accession>A0A438N227</accession>
<evidence type="ECO:0008006" key="9">
    <source>
        <dbReference type="Google" id="ProtNLM"/>
    </source>
</evidence>
<gene>
    <name evidence="7" type="ORF">B0A52_06402</name>
</gene>
<dbReference type="PANTHER" id="PTHR10996:SF257">
    <property type="entry name" value="GLYOXYLATE REDUCTASE 1"/>
    <property type="match status" value="1"/>
</dbReference>
<dbReference type="FunFam" id="3.40.50.720:FF:000203">
    <property type="entry name" value="D-3-phosphoglycerate dehydrogenase (SerA)"/>
    <property type="match status" value="1"/>
</dbReference>
<evidence type="ECO:0000256" key="2">
    <source>
        <dbReference type="ARBA" id="ARBA00023002"/>
    </source>
</evidence>
<feature type="domain" description="D-isomer specific 2-hydroxyacid dehydrogenase NAD-binding" evidence="6">
    <location>
        <begin position="157"/>
        <end position="332"/>
    </location>
</feature>
<dbReference type="SUPFAM" id="SSF52283">
    <property type="entry name" value="Formate/glycerate dehydrogenase catalytic domain-like"/>
    <property type="match status" value="1"/>
</dbReference>
<feature type="domain" description="D-isomer specific 2-hydroxyacid dehydrogenase catalytic" evidence="5">
    <location>
        <begin position="70"/>
        <end position="364"/>
    </location>
</feature>
<name>A0A438N227_EXOME</name>
<keyword evidence="2 4" id="KW-0560">Oxidoreductase</keyword>
<dbReference type="CDD" id="cd12168">
    <property type="entry name" value="Mand_dh_like"/>
    <property type="match status" value="1"/>
</dbReference>
<dbReference type="InterPro" id="IPR006139">
    <property type="entry name" value="D-isomer_2_OHA_DH_cat_dom"/>
</dbReference>
<dbReference type="AlphaFoldDB" id="A0A438N227"/>
<evidence type="ECO:0000313" key="7">
    <source>
        <dbReference type="EMBL" id="RVX69757.1"/>
    </source>
</evidence>
<comment type="similarity">
    <text evidence="1 4">Belongs to the D-isomer specific 2-hydroxyacid dehydrogenase family.</text>
</comment>
<dbReference type="SUPFAM" id="SSF51735">
    <property type="entry name" value="NAD(P)-binding Rossmann-fold domains"/>
    <property type="match status" value="1"/>
</dbReference>
<protein>
    <recommendedName>
        <fullName evidence="9">D-isomer specific 2-hydroxyacid dehydrogenase NAD-binding domain-containing protein</fullName>
    </recommendedName>
</protein>
<evidence type="ECO:0000259" key="6">
    <source>
        <dbReference type="Pfam" id="PF02826"/>
    </source>
</evidence>
<evidence type="ECO:0000256" key="1">
    <source>
        <dbReference type="ARBA" id="ARBA00005854"/>
    </source>
</evidence>
<dbReference type="GO" id="GO:0016618">
    <property type="term" value="F:hydroxypyruvate reductase [NAD(P)H] activity"/>
    <property type="evidence" value="ECO:0007669"/>
    <property type="project" value="TreeGrafter"/>
</dbReference>
<dbReference type="PANTHER" id="PTHR10996">
    <property type="entry name" value="2-HYDROXYACID DEHYDROGENASE-RELATED"/>
    <property type="match status" value="1"/>
</dbReference>
<evidence type="ECO:0000256" key="4">
    <source>
        <dbReference type="RuleBase" id="RU003719"/>
    </source>
</evidence>